<organism evidence="5 6">
    <name type="scientific">Aerosakkonema funiforme FACHB-1375</name>
    <dbReference type="NCBI Taxonomy" id="2949571"/>
    <lineage>
        <taxon>Bacteria</taxon>
        <taxon>Bacillati</taxon>
        <taxon>Cyanobacteriota</taxon>
        <taxon>Cyanophyceae</taxon>
        <taxon>Oscillatoriophycideae</taxon>
        <taxon>Aerosakkonematales</taxon>
        <taxon>Aerosakkonemataceae</taxon>
        <taxon>Aerosakkonema</taxon>
    </lineage>
</organism>
<evidence type="ECO:0000256" key="1">
    <source>
        <dbReference type="ARBA" id="ARBA00006432"/>
    </source>
</evidence>
<dbReference type="InterPro" id="IPR000873">
    <property type="entry name" value="AMP-dep_synth/lig_dom"/>
</dbReference>
<dbReference type="SUPFAM" id="SSF56801">
    <property type="entry name" value="Acetyl-CoA synthetase-like"/>
    <property type="match status" value="1"/>
</dbReference>
<dbReference type="EMBL" id="JACJPW010000030">
    <property type="protein sequence ID" value="MBD2182054.1"/>
    <property type="molecule type" value="Genomic_DNA"/>
</dbReference>
<reference evidence="5" key="1">
    <citation type="journal article" date="2015" name="ISME J.">
        <title>Draft Genome Sequence of Streptomyces incarnatus NRRL8089, which Produces the Nucleoside Antibiotic Sinefungin.</title>
        <authorList>
            <person name="Oshima K."/>
            <person name="Hattori M."/>
            <person name="Shimizu H."/>
            <person name="Fukuda K."/>
            <person name="Nemoto M."/>
            <person name="Inagaki K."/>
            <person name="Tamura T."/>
        </authorList>
    </citation>
    <scope>NUCLEOTIDE SEQUENCE</scope>
    <source>
        <strain evidence="5">FACHB-1375</strain>
    </source>
</reference>
<dbReference type="GO" id="GO:0006631">
    <property type="term" value="P:fatty acid metabolic process"/>
    <property type="evidence" value="ECO:0007669"/>
    <property type="project" value="TreeGrafter"/>
</dbReference>
<dbReference type="Pfam" id="PF13193">
    <property type="entry name" value="AMP-binding_C"/>
    <property type="match status" value="1"/>
</dbReference>
<dbReference type="AlphaFoldDB" id="A0A926VG65"/>
<evidence type="ECO:0000256" key="2">
    <source>
        <dbReference type="ARBA" id="ARBA00022598"/>
    </source>
</evidence>
<gene>
    <name evidence="5" type="ORF">H6G03_13205</name>
</gene>
<sequence>MLEELLLKNAQQYPLKTAIVYDKLRISYEELYIKVRGLSKGLGAIGIRQGDCIALILPNCPEFAIAFYATAKINAIALPLNHLFKEEEISYYISDSKPKAIITDLKRVELCRNIIAKIDQNIELIIVDGIEPSTRYFYDLIVTEETKNYENATSESGSVLYQYSSGSTGKPKRIGKTQHNLYHEVKNFAATTNVNSTDNILCIVPLYHAHGLGNCLLAAISNGATLVILEQVLQQGNPVEVPFIFRRQRILELLQSEKVTILPAIPYIFNILADIASDLEVGLSSLRLCFSAGNFLNKEIFDKFLTRFKIPIRQLYGCTEAGSISINLDTNMENTYDSVGIPMKNVQVKILSDAEEELPVGKIGEVAIKSEALTSGYYNMPELNQQAFKDGWFLTGDLGKKDNNSHLYITGRKKLLIDTGGYKVDPLEIEAILTTHPSIQEAVVVGVKQDDIGEIIKAAIVTKEGAKIEEKEIVLFCKERMTEFKIPKIIEFREEIPKSALGKILRKDLI</sequence>
<dbReference type="InterPro" id="IPR020845">
    <property type="entry name" value="AMP-binding_CS"/>
</dbReference>
<reference evidence="5" key="2">
    <citation type="submission" date="2020-08" db="EMBL/GenBank/DDBJ databases">
        <authorList>
            <person name="Chen M."/>
            <person name="Teng W."/>
            <person name="Zhao L."/>
            <person name="Hu C."/>
            <person name="Zhou Y."/>
            <person name="Han B."/>
            <person name="Song L."/>
            <person name="Shu W."/>
        </authorList>
    </citation>
    <scope>NUCLEOTIDE SEQUENCE</scope>
    <source>
        <strain evidence="5">FACHB-1375</strain>
    </source>
</reference>
<evidence type="ECO:0000313" key="6">
    <source>
        <dbReference type="Proteomes" id="UP000641646"/>
    </source>
</evidence>
<feature type="domain" description="AMP-binding enzyme C-terminal" evidence="4">
    <location>
        <begin position="428"/>
        <end position="503"/>
    </location>
</feature>
<dbReference type="Gene3D" id="3.40.50.12780">
    <property type="entry name" value="N-terminal domain of ligase-like"/>
    <property type="match status" value="1"/>
</dbReference>
<proteinExistence type="inferred from homology"/>
<dbReference type="PROSITE" id="PS00455">
    <property type="entry name" value="AMP_BINDING"/>
    <property type="match status" value="1"/>
</dbReference>
<dbReference type="PANTHER" id="PTHR43201">
    <property type="entry name" value="ACYL-COA SYNTHETASE"/>
    <property type="match status" value="1"/>
</dbReference>
<dbReference type="RefSeq" id="WP_190464866.1">
    <property type="nucleotide sequence ID" value="NZ_JACJPW010000030.1"/>
</dbReference>
<keyword evidence="6" id="KW-1185">Reference proteome</keyword>
<comment type="similarity">
    <text evidence="1">Belongs to the ATP-dependent AMP-binding enzyme family.</text>
</comment>
<evidence type="ECO:0000259" key="3">
    <source>
        <dbReference type="Pfam" id="PF00501"/>
    </source>
</evidence>
<feature type="domain" description="AMP-dependent synthetase/ligase" evidence="3">
    <location>
        <begin position="8"/>
        <end position="378"/>
    </location>
</feature>
<protein>
    <submittedName>
        <fullName evidence="5">AMP-binding protein</fullName>
    </submittedName>
</protein>
<dbReference type="Pfam" id="PF00501">
    <property type="entry name" value="AMP-binding"/>
    <property type="match status" value="1"/>
</dbReference>
<dbReference type="PANTHER" id="PTHR43201:SF5">
    <property type="entry name" value="MEDIUM-CHAIN ACYL-COA LIGASE ACSF2, MITOCHONDRIAL"/>
    <property type="match status" value="1"/>
</dbReference>
<evidence type="ECO:0000259" key="4">
    <source>
        <dbReference type="Pfam" id="PF13193"/>
    </source>
</evidence>
<dbReference type="GO" id="GO:0031956">
    <property type="term" value="F:medium-chain fatty acid-CoA ligase activity"/>
    <property type="evidence" value="ECO:0007669"/>
    <property type="project" value="TreeGrafter"/>
</dbReference>
<dbReference type="InterPro" id="IPR042099">
    <property type="entry name" value="ANL_N_sf"/>
</dbReference>
<name>A0A926VG65_9CYAN</name>
<dbReference type="InterPro" id="IPR045851">
    <property type="entry name" value="AMP-bd_C_sf"/>
</dbReference>
<evidence type="ECO:0000313" key="5">
    <source>
        <dbReference type="EMBL" id="MBD2182054.1"/>
    </source>
</evidence>
<dbReference type="InterPro" id="IPR025110">
    <property type="entry name" value="AMP-bd_C"/>
</dbReference>
<dbReference type="Proteomes" id="UP000641646">
    <property type="component" value="Unassembled WGS sequence"/>
</dbReference>
<comment type="caution">
    <text evidence="5">The sequence shown here is derived from an EMBL/GenBank/DDBJ whole genome shotgun (WGS) entry which is preliminary data.</text>
</comment>
<dbReference type="Gene3D" id="3.30.300.30">
    <property type="match status" value="1"/>
</dbReference>
<accession>A0A926VG65</accession>
<keyword evidence="2" id="KW-0436">Ligase</keyword>